<dbReference type="GO" id="GO:0008474">
    <property type="term" value="F:palmitoyl-(protein) hydrolase activity"/>
    <property type="evidence" value="ECO:0007669"/>
    <property type="project" value="UniProtKB-EC"/>
</dbReference>
<proteinExistence type="inferred from homology"/>
<comment type="catalytic activity">
    <reaction evidence="7">
        <text>S-hexadecanoyl-L-cysteinyl-[protein] + H2O = L-cysteinyl-[protein] + hexadecanoate + H(+)</text>
        <dbReference type="Rhea" id="RHEA:19233"/>
        <dbReference type="Rhea" id="RHEA-COMP:10131"/>
        <dbReference type="Rhea" id="RHEA-COMP:11032"/>
        <dbReference type="ChEBI" id="CHEBI:7896"/>
        <dbReference type="ChEBI" id="CHEBI:15377"/>
        <dbReference type="ChEBI" id="CHEBI:15378"/>
        <dbReference type="ChEBI" id="CHEBI:29950"/>
        <dbReference type="ChEBI" id="CHEBI:74151"/>
        <dbReference type="EC" id="3.1.2.22"/>
    </reaction>
</comment>
<dbReference type="InterPro" id="IPR003140">
    <property type="entry name" value="PLipase/COase/thioEstase"/>
</dbReference>
<keyword evidence="4" id="KW-0378">Hydrolase</keyword>
<dbReference type="VEuPathDB" id="MicrosporidiaDB:CWI39_2513p0010"/>
<protein>
    <recommendedName>
        <fullName evidence="3">Acyl-protein thioesterase 1</fullName>
        <ecNumber evidence="2">3.1.2.22</ecNumber>
    </recommendedName>
    <alternativeName>
        <fullName evidence="6">Palmitoyl-protein hydrolase</fullName>
    </alternativeName>
</protein>
<dbReference type="GO" id="GO:0052689">
    <property type="term" value="F:carboxylic ester hydrolase activity"/>
    <property type="evidence" value="ECO:0007669"/>
    <property type="project" value="TreeGrafter"/>
</dbReference>
<evidence type="ECO:0000256" key="5">
    <source>
        <dbReference type="ARBA" id="ARBA00029392"/>
    </source>
</evidence>
<dbReference type="Gene3D" id="3.40.50.1820">
    <property type="entry name" value="alpha/beta hydrolase"/>
    <property type="match status" value="1"/>
</dbReference>
<comment type="function">
    <text evidence="5">Hydrolyzes fatty acids from S-acylated cysteine residues in proteins with a strong preference for palmitoylated G-alpha proteins over other acyl substrates. Mediates the deacylation of G-alpha proteins such as GPA1 in vivo, but has weak or no activity toward palmitoylated Ras proteins. Has weak lysophospholipase activity in vitro; however such activity may not exist in vivo.</text>
</comment>
<evidence type="ECO:0000313" key="9">
    <source>
        <dbReference type="EMBL" id="TBT98249.1"/>
    </source>
</evidence>
<evidence type="ECO:0000256" key="7">
    <source>
        <dbReference type="ARBA" id="ARBA00047337"/>
    </source>
</evidence>
<dbReference type="GO" id="GO:0005737">
    <property type="term" value="C:cytoplasm"/>
    <property type="evidence" value="ECO:0007669"/>
    <property type="project" value="TreeGrafter"/>
</dbReference>
<dbReference type="InterPro" id="IPR050565">
    <property type="entry name" value="LYPA1-2/EST-like"/>
</dbReference>
<dbReference type="SUPFAM" id="SSF53474">
    <property type="entry name" value="alpha/beta-Hydrolases"/>
    <property type="match status" value="1"/>
</dbReference>
<sequence>MKFITSLVVLNSCATEYLMIFLHGLNSNGYEVSTKFCDLANQYKNIKMVFPTSEKRKVGIYNNECVNAWYNITTKNVSMDEDCQGLNESMESILDLINYYGFRPESVIIGGFSQGAAMALYTAMNSYYRFRVVLCFSGYLPCFLSTKNCVEQRIVMTHGKKDSEVPYIFGWLSYGALLVFKQCVKFISFDGPHEFPPNYEDLVLGKYRMLK</sequence>
<evidence type="ECO:0000256" key="2">
    <source>
        <dbReference type="ARBA" id="ARBA00012423"/>
    </source>
</evidence>
<dbReference type="EMBL" id="PIXR01002513">
    <property type="protein sequence ID" value="TBT98249.1"/>
    <property type="molecule type" value="Genomic_DNA"/>
</dbReference>
<organism evidence="9 10">
    <name type="scientific">Hamiltosporidium magnivora</name>
    <dbReference type="NCBI Taxonomy" id="148818"/>
    <lineage>
        <taxon>Eukaryota</taxon>
        <taxon>Fungi</taxon>
        <taxon>Fungi incertae sedis</taxon>
        <taxon>Microsporidia</taxon>
        <taxon>Dubosqiidae</taxon>
        <taxon>Hamiltosporidium</taxon>
    </lineage>
</organism>
<evidence type="ECO:0000313" key="10">
    <source>
        <dbReference type="Proteomes" id="UP000293045"/>
    </source>
</evidence>
<evidence type="ECO:0000259" key="8">
    <source>
        <dbReference type="Pfam" id="PF02230"/>
    </source>
</evidence>
<comment type="similarity">
    <text evidence="1">Belongs to the AB hydrolase superfamily. AB hydrolase 2 family.</text>
</comment>
<dbReference type="Pfam" id="PF02230">
    <property type="entry name" value="Abhydrolase_2"/>
    <property type="match status" value="1"/>
</dbReference>
<dbReference type="Proteomes" id="UP000293045">
    <property type="component" value="Unassembled WGS sequence"/>
</dbReference>
<dbReference type="PANTHER" id="PTHR10655:SF17">
    <property type="entry name" value="LYSOPHOSPHOLIPASE-LIKE PROTEIN 1"/>
    <property type="match status" value="1"/>
</dbReference>
<dbReference type="VEuPathDB" id="MicrosporidiaDB:CWI36_0542p0030"/>
<dbReference type="EC" id="3.1.2.22" evidence="2"/>
<dbReference type="PANTHER" id="PTHR10655">
    <property type="entry name" value="LYSOPHOSPHOLIPASE-RELATED"/>
    <property type="match status" value="1"/>
</dbReference>
<dbReference type="InterPro" id="IPR029058">
    <property type="entry name" value="AB_hydrolase_fold"/>
</dbReference>
<feature type="domain" description="Phospholipase/carboxylesterase/thioesterase" evidence="8">
    <location>
        <begin position="14"/>
        <end position="191"/>
    </location>
</feature>
<dbReference type="AlphaFoldDB" id="A0A4Q9KW00"/>
<evidence type="ECO:0000256" key="4">
    <source>
        <dbReference type="ARBA" id="ARBA00022801"/>
    </source>
</evidence>
<gene>
    <name evidence="9" type="ORF">CWI39_2513p0010</name>
</gene>
<name>A0A4Q9KW00_9MICR</name>
<evidence type="ECO:0000256" key="1">
    <source>
        <dbReference type="ARBA" id="ARBA00006499"/>
    </source>
</evidence>
<evidence type="ECO:0000256" key="3">
    <source>
        <dbReference type="ARBA" id="ARBA00014923"/>
    </source>
</evidence>
<accession>A0A4Q9KW00</accession>
<evidence type="ECO:0000256" key="6">
    <source>
        <dbReference type="ARBA" id="ARBA00031195"/>
    </source>
</evidence>
<reference evidence="9 10" key="1">
    <citation type="submission" date="2017-12" db="EMBL/GenBank/DDBJ databases">
        <authorList>
            <person name="Pombert J.-F."/>
            <person name="Haag K.L."/>
            <person name="Ebert D."/>
        </authorList>
    </citation>
    <scope>NUCLEOTIDE SEQUENCE [LARGE SCALE GENOMIC DNA]</scope>
    <source>
        <strain evidence="9">IL-BN-2</strain>
    </source>
</reference>
<comment type="caution">
    <text evidence="9">The sequence shown here is derived from an EMBL/GenBank/DDBJ whole genome shotgun (WGS) entry which is preliminary data.</text>
</comment>